<feature type="transmembrane region" description="Helical" evidence="2">
    <location>
        <begin position="163"/>
        <end position="185"/>
    </location>
</feature>
<name>A0A0L6UXY7_9BASI</name>
<accession>A0A0L6UXY7</accession>
<protein>
    <submittedName>
        <fullName evidence="3">Uncharacterized protein</fullName>
    </submittedName>
</protein>
<dbReference type="Proteomes" id="UP000037035">
    <property type="component" value="Unassembled WGS sequence"/>
</dbReference>
<feature type="region of interest" description="Disordered" evidence="1">
    <location>
        <begin position="341"/>
        <end position="363"/>
    </location>
</feature>
<feature type="transmembrane region" description="Helical" evidence="2">
    <location>
        <begin position="230"/>
        <end position="250"/>
    </location>
</feature>
<evidence type="ECO:0000256" key="1">
    <source>
        <dbReference type="SAM" id="MobiDB-lite"/>
    </source>
</evidence>
<dbReference type="OrthoDB" id="2501571at2759"/>
<comment type="caution">
    <text evidence="3">The sequence shown here is derived from an EMBL/GenBank/DDBJ whole genome shotgun (WGS) entry which is preliminary data.</text>
</comment>
<reference evidence="3 4" key="1">
    <citation type="submission" date="2015-08" db="EMBL/GenBank/DDBJ databases">
        <title>Next Generation Sequencing and Analysis of the Genome of Puccinia sorghi L Schw, the Causal Agent of Maize Common Rust.</title>
        <authorList>
            <person name="Rochi L."/>
            <person name="Burguener G."/>
            <person name="Darino M."/>
            <person name="Turjanski A."/>
            <person name="Kreff E."/>
            <person name="Dieguez M.J."/>
            <person name="Sacco F."/>
        </authorList>
    </citation>
    <scope>NUCLEOTIDE SEQUENCE [LARGE SCALE GENOMIC DNA]</scope>
    <source>
        <strain evidence="3 4">RO10H11247</strain>
    </source>
</reference>
<keyword evidence="4" id="KW-1185">Reference proteome</keyword>
<evidence type="ECO:0000313" key="3">
    <source>
        <dbReference type="EMBL" id="KNZ53112.1"/>
    </source>
</evidence>
<keyword evidence="2" id="KW-0812">Transmembrane</keyword>
<sequence length="363" mass="40844">MGGELSDQEILYTVLGGLQPGGTVFSWISGLIACEALRLTQRFDEHTSWDKRLFVYFSLLMSATQAGSLSSHPPAPQNHEACLPQCSITTALKALRIIRISSRSPLLFGKLHCFKISLHFWKDCKLPTSLLSFRTHRYAFYAYSVSTSGIGQTRICKVPVVKILTLLLITGLVFVIAFIGIPGAFRTLSFESLADHRTPEPWRLTCIRNIFCLEGTLWRRFDLAEGLRPYWYGHLGCSIGYCELTSFFFFDWTDRFRRTGNMFYTLAQTAVFTTGFDVISFCLRNTKGAGFSYSMIEVQIMAISTQLQEDFIAEQAASACSMAKTECQKAAPPTTRRLTFQTQEKRVCHPSPSPPPPELLTKT</sequence>
<evidence type="ECO:0000256" key="2">
    <source>
        <dbReference type="SAM" id="Phobius"/>
    </source>
</evidence>
<evidence type="ECO:0000313" key="4">
    <source>
        <dbReference type="Proteomes" id="UP000037035"/>
    </source>
</evidence>
<proteinExistence type="predicted"/>
<organism evidence="3 4">
    <name type="scientific">Puccinia sorghi</name>
    <dbReference type="NCBI Taxonomy" id="27349"/>
    <lineage>
        <taxon>Eukaryota</taxon>
        <taxon>Fungi</taxon>
        <taxon>Dikarya</taxon>
        <taxon>Basidiomycota</taxon>
        <taxon>Pucciniomycotina</taxon>
        <taxon>Pucciniomycetes</taxon>
        <taxon>Pucciniales</taxon>
        <taxon>Pucciniaceae</taxon>
        <taxon>Puccinia</taxon>
    </lineage>
</organism>
<dbReference type="VEuPathDB" id="FungiDB:VP01_333g8"/>
<dbReference type="EMBL" id="LAVV01008324">
    <property type="protein sequence ID" value="KNZ53112.1"/>
    <property type="molecule type" value="Genomic_DNA"/>
</dbReference>
<gene>
    <name evidence="3" type="ORF">VP01_333g8</name>
</gene>
<dbReference type="AlphaFoldDB" id="A0A0L6UXY7"/>
<feature type="compositionally biased region" description="Pro residues" evidence="1">
    <location>
        <begin position="351"/>
        <end position="363"/>
    </location>
</feature>
<keyword evidence="2" id="KW-1133">Transmembrane helix</keyword>
<keyword evidence="2" id="KW-0472">Membrane</keyword>